<feature type="transmembrane region" description="Helical" evidence="4">
    <location>
        <begin position="439"/>
        <end position="464"/>
    </location>
</feature>
<keyword evidence="8" id="KW-1185">Reference proteome</keyword>
<evidence type="ECO:0000259" key="5">
    <source>
        <dbReference type="PROSITE" id="PS50020"/>
    </source>
</evidence>
<name>A0ABN9SYW4_9DINO</name>
<dbReference type="SUPFAM" id="SSF50891">
    <property type="entry name" value="Cyclophilin-like"/>
    <property type="match status" value="1"/>
</dbReference>
<evidence type="ECO:0000313" key="8">
    <source>
        <dbReference type="Proteomes" id="UP001189429"/>
    </source>
</evidence>
<feature type="region of interest" description="Disordered" evidence="3">
    <location>
        <begin position="782"/>
        <end position="821"/>
    </location>
</feature>
<sequence>GAALLHAFAVGAAAGVGEHEHGRRDKFGCPIESTHLLSPAQSCCYAKIVKDPSCCLDTHFSKGVTRRNFTRPGTSWNCRKKGCYDSLRGPRGTDQMTIPPGADCTTPRILYIHGGSWMYGSPFTTGYPQLASKLAAAAGAVVLMPDYPLIPYGNYTSILEAGLSALRWLSQHGPLDECRPSDRAPLLVAGDSSGGGTAMSLVLQLQARPELLPGASLVGAFMFSPWTNLMCNTPEYYTNAFAVIKDSHVRFEDLGEYQQFVGDIMFQSIALQSASLFNGNAVAYVGKNTSLLTDPIASSYFAGPEQFSAESMPSLFFTVGGSESIEGDTVRVANTAGKGGADVEVEVYTGMWHVFPMYSEGCDSGHELWAGMNAIKSTGAFVRRVVAGGKDRVRHGFPRIHHLYDPHIDKYEKVGQLLPNRVRVSEYQKIINQVVAKPWWVVLGSLATSAGAIFLMGLFLGNLMSYGGIRAYRRAARVAEFRRQFVEVPVGYVSFDGLQGRRPASTFMEDFIRGVPTTDERSWRVETAKAKLSSTSESDRVEAARAENAMWRRAAMAGGVQESPCRTPPDGQKEGLEDGQRPDELMAEVKLNPLEAWAVSTKEAKDGGIEAARRENMAWRLQNKGARAQAPQSPQYPGGSLLAVPSQQLPQLSYPLSHSGCSADALGASRYEPPCSAPDGKHVVFGRVIQGVDILSKLESSGTPSGKPLFESIISDCGEIESEAMKTRKRKFKEEPLPVGWEEKESRNKPGLKYYVHESGATQFERPTTRARDPLAVMAENAKVRRLEAEREREPGTADSRRTERRAPHLAHPEEAQRLLR</sequence>
<gene>
    <name evidence="7" type="ORF">PCOR1329_LOCUS33866</name>
</gene>
<feature type="non-terminal residue" evidence="7">
    <location>
        <position position="1"/>
    </location>
</feature>
<dbReference type="InterPro" id="IPR013094">
    <property type="entry name" value="AB_hydrolase_3"/>
</dbReference>
<dbReference type="InterPro" id="IPR001202">
    <property type="entry name" value="WW_dom"/>
</dbReference>
<evidence type="ECO:0000313" key="7">
    <source>
        <dbReference type="EMBL" id="CAK0837750.1"/>
    </source>
</evidence>
<dbReference type="EMBL" id="CAUYUJ010014172">
    <property type="protein sequence ID" value="CAK0837750.1"/>
    <property type="molecule type" value="Genomic_DNA"/>
</dbReference>
<reference evidence="7" key="1">
    <citation type="submission" date="2023-10" db="EMBL/GenBank/DDBJ databases">
        <authorList>
            <person name="Chen Y."/>
            <person name="Shah S."/>
            <person name="Dougan E. K."/>
            <person name="Thang M."/>
            <person name="Chan C."/>
        </authorList>
    </citation>
    <scope>NUCLEOTIDE SEQUENCE [LARGE SCALE GENOMIC DNA]</scope>
</reference>
<dbReference type="PROSITE" id="PS01173">
    <property type="entry name" value="LIPASE_GDXG_HIS"/>
    <property type="match status" value="1"/>
</dbReference>
<dbReference type="InterPro" id="IPR002168">
    <property type="entry name" value="Lipase_GDXG_HIS_AS"/>
</dbReference>
<comment type="similarity">
    <text evidence="1">Belongs to the 'GDXG' lipolytic enzyme family.</text>
</comment>
<dbReference type="SMART" id="SM00456">
    <property type="entry name" value="WW"/>
    <property type="match status" value="1"/>
</dbReference>
<comment type="caution">
    <text evidence="7">The sequence shown here is derived from an EMBL/GenBank/DDBJ whole genome shotgun (WGS) entry which is preliminary data.</text>
</comment>
<evidence type="ECO:0000256" key="3">
    <source>
        <dbReference type="SAM" id="MobiDB-lite"/>
    </source>
</evidence>
<dbReference type="PANTHER" id="PTHR48081:SF8">
    <property type="entry name" value="ALPHA_BETA HYDROLASE FOLD-3 DOMAIN-CONTAINING PROTEIN-RELATED"/>
    <property type="match status" value="1"/>
</dbReference>
<keyword evidence="2" id="KW-0378">Hydrolase</keyword>
<accession>A0ABN9SYW4</accession>
<dbReference type="Proteomes" id="UP001189429">
    <property type="component" value="Unassembled WGS sequence"/>
</dbReference>
<dbReference type="InterPro" id="IPR002130">
    <property type="entry name" value="Cyclophilin-type_PPIase_dom"/>
</dbReference>
<evidence type="ECO:0000256" key="1">
    <source>
        <dbReference type="ARBA" id="ARBA00010515"/>
    </source>
</evidence>
<dbReference type="Gene3D" id="3.40.50.1820">
    <property type="entry name" value="alpha/beta hydrolase"/>
    <property type="match status" value="1"/>
</dbReference>
<feature type="domain" description="WW" evidence="5">
    <location>
        <begin position="735"/>
        <end position="769"/>
    </location>
</feature>
<protein>
    <recommendedName>
        <fullName evidence="9">Peptidylprolyl isomerase</fullName>
    </recommendedName>
</protein>
<dbReference type="PROSITE" id="PS50020">
    <property type="entry name" value="WW_DOMAIN_2"/>
    <property type="match status" value="1"/>
</dbReference>
<dbReference type="Pfam" id="PF07859">
    <property type="entry name" value="Abhydrolase_3"/>
    <property type="match status" value="1"/>
</dbReference>
<dbReference type="InterPro" id="IPR029058">
    <property type="entry name" value="AB_hydrolase_fold"/>
</dbReference>
<evidence type="ECO:0008006" key="9">
    <source>
        <dbReference type="Google" id="ProtNLM"/>
    </source>
</evidence>
<keyword evidence="4" id="KW-0472">Membrane</keyword>
<dbReference type="Gene3D" id="2.40.100.10">
    <property type="entry name" value="Cyclophilin-like"/>
    <property type="match status" value="1"/>
</dbReference>
<dbReference type="SUPFAM" id="SSF53474">
    <property type="entry name" value="alpha/beta-Hydrolases"/>
    <property type="match status" value="1"/>
</dbReference>
<dbReference type="PROSITE" id="PS50072">
    <property type="entry name" value="CSA_PPIASE_2"/>
    <property type="match status" value="1"/>
</dbReference>
<dbReference type="InterPro" id="IPR050300">
    <property type="entry name" value="GDXG_lipolytic_enzyme"/>
</dbReference>
<evidence type="ECO:0000256" key="4">
    <source>
        <dbReference type="SAM" id="Phobius"/>
    </source>
</evidence>
<dbReference type="Pfam" id="PF00160">
    <property type="entry name" value="Pro_isomerase"/>
    <property type="match status" value="1"/>
</dbReference>
<organism evidence="7 8">
    <name type="scientific">Prorocentrum cordatum</name>
    <dbReference type="NCBI Taxonomy" id="2364126"/>
    <lineage>
        <taxon>Eukaryota</taxon>
        <taxon>Sar</taxon>
        <taxon>Alveolata</taxon>
        <taxon>Dinophyceae</taxon>
        <taxon>Prorocentrales</taxon>
        <taxon>Prorocentraceae</taxon>
        <taxon>Prorocentrum</taxon>
    </lineage>
</organism>
<feature type="domain" description="PPIase cyclophilin-type" evidence="6">
    <location>
        <begin position="565"/>
        <end position="719"/>
    </location>
</feature>
<feature type="region of interest" description="Disordered" evidence="3">
    <location>
        <begin position="556"/>
        <end position="579"/>
    </location>
</feature>
<evidence type="ECO:0000259" key="6">
    <source>
        <dbReference type="PROSITE" id="PS50072"/>
    </source>
</evidence>
<proteinExistence type="inferred from homology"/>
<dbReference type="PANTHER" id="PTHR48081">
    <property type="entry name" value="AB HYDROLASE SUPERFAMILY PROTEIN C4A8.06C"/>
    <property type="match status" value="1"/>
</dbReference>
<keyword evidence="4" id="KW-1133">Transmembrane helix</keyword>
<dbReference type="InterPro" id="IPR029000">
    <property type="entry name" value="Cyclophilin-like_dom_sf"/>
</dbReference>
<keyword evidence="4" id="KW-0812">Transmembrane</keyword>
<evidence type="ECO:0000256" key="2">
    <source>
        <dbReference type="ARBA" id="ARBA00022801"/>
    </source>
</evidence>
<dbReference type="Gene3D" id="2.20.70.10">
    <property type="match status" value="1"/>
</dbReference>
<feature type="region of interest" description="Disordered" evidence="3">
    <location>
        <begin position="623"/>
        <end position="643"/>
    </location>
</feature>